<dbReference type="AlphaFoldDB" id="A0AAV2HQI0"/>
<sequence>SIADRVKQRSRNNSGISYCSVDENNLMGSQANTRATDNEDRNILVTQQTLTESLQGKHMEVASDFSSDATMEYNEIYKTEIKVSYKTEMKDGSDDAVNEMLSDCSTIGSLSRLNNTTTAGKCIKCNKLEDGRSTVSDINKYSAHCNMVSQTVNTVQNDTQESNVSSAHKRKSKHSSSAINSCNEFK</sequence>
<feature type="non-terminal residue" evidence="2">
    <location>
        <position position="186"/>
    </location>
</feature>
<proteinExistence type="predicted"/>
<comment type="caution">
    <text evidence="2">The sequence shown here is derived from an EMBL/GenBank/DDBJ whole genome shotgun (WGS) entry which is preliminary data.</text>
</comment>
<protein>
    <submittedName>
        <fullName evidence="2">Uncharacterized protein</fullName>
    </submittedName>
</protein>
<evidence type="ECO:0000313" key="3">
    <source>
        <dbReference type="Proteomes" id="UP001497497"/>
    </source>
</evidence>
<dbReference type="Proteomes" id="UP001497497">
    <property type="component" value="Unassembled WGS sequence"/>
</dbReference>
<dbReference type="EMBL" id="CAXITT010000227">
    <property type="protein sequence ID" value="CAL1536357.1"/>
    <property type="molecule type" value="Genomic_DNA"/>
</dbReference>
<feature type="region of interest" description="Disordered" evidence="1">
    <location>
        <begin position="162"/>
        <end position="186"/>
    </location>
</feature>
<evidence type="ECO:0000256" key="1">
    <source>
        <dbReference type="SAM" id="MobiDB-lite"/>
    </source>
</evidence>
<reference evidence="2 3" key="1">
    <citation type="submission" date="2024-04" db="EMBL/GenBank/DDBJ databases">
        <authorList>
            <consortium name="Genoscope - CEA"/>
            <person name="William W."/>
        </authorList>
    </citation>
    <scope>NUCLEOTIDE SEQUENCE [LARGE SCALE GENOMIC DNA]</scope>
</reference>
<organism evidence="2 3">
    <name type="scientific">Lymnaea stagnalis</name>
    <name type="common">Great pond snail</name>
    <name type="synonym">Helix stagnalis</name>
    <dbReference type="NCBI Taxonomy" id="6523"/>
    <lineage>
        <taxon>Eukaryota</taxon>
        <taxon>Metazoa</taxon>
        <taxon>Spiralia</taxon>
        <taxon>Lophotrochozoa</taxon>
        <taxon>Mollusca</taxon>
        <taxon>Gastropoda</taxon>
        <taxon>Heterobranchia</taxon>
        <taxon>Euthyneura</taxon>
        <taxon>Panpulmonata</taxon>
        <taxon>Hygrophila</taxon>
        <taxon>Lymnaeoidea</taxon>
        <taxon>Lymnaeidae</taxon>
        <taxon>Lymnaea</taxon>
    </lineage>
</organism>
<gene>
    <name evidence="2" type="ORF">GSLYS_00010270001</name>
</gene>
<accession>A0AAV2HQI0</accession>
<evidence type="ECO:0000313" key="2">
    <source>
        <dbReference type="EMBL" id="CAL1536357.1"/>
    </source>
</evidence>
<keyword evidence="3" id="KW-1185">Reference proteome</keyword>
<name>A0AAV2HQI0_LYMST</name>
<feature type="non-terminal residue" evidence="2">
    <location>
        <position position="1"/>
    </location>
</feature>